<evidence type="ECO:0000256" key="3">
    <source>
        <dbReference type="ARBA" id="ARBA00022692"/>
    </source>
</evidence>
<dbReference type="InterPro" id="IPR003492">
    <property type="entry name" value="Battenin_disease_Cln3"/>
</dbReference>
<keyword evidence="8" id="KW-1185">Reference proteome</keyword>
<reference evidence="7 8" key="1">
    <citation type="submission" date="2018-11" db="EMBL/GenBank/DDBJ databases">
        <authorList>
            <consortium name="Pathogen Informatics"/>
        </authorList>
    </citation>
    <scope>NUCLEOTIDE SEQUENCE [LARGE SCALE GENOMIC DNA]</scope>
</reference>
<feature type="transmembrane region" description="Helical" evidence="6">
    <location>
        <begin position="160"/>
        <end position="181"/>
    </location>
</feature>
<proteinExistence type="predicted"/>
<organism evidence="7 8">
    <name type="scientific">Strongylus vulgaris</name>
    <name type="common">Blood worm</name>
    <dbReference type="NCBI Taxonomy" id="40348"/>
    <lineage>
        <taxon>Eukaryota</taxon>
        <taxon>Metazoa</taxon>
        <taxon>Ecdysozoa</taxon>
        <taxon>Nematoda</taxon>
        <taxon>Chromadorea</taxon>
        <taxon>Rhabditida</taxon>
        <taxon>Rhabditina</taxon>
        <taxon>Rhabditomorpha</taxon>
        <taxon>Strongyloidea</taxon>
        <taxon>Strongylidae</taxon>
        <taxon>Strongylus</taxon>
    </lineage>
</organism>
<dbReference type="PANTHER" id="PTHR10981">
    <property type="entry name" value="BATTENIN"/>
    <property type="match status" value="1"/>
</dbReference>
<dbReference type="Pfam" id="PF02487">
    <property type="entry name" value="CLN3"/>
    <property type="match status" value="1"/>
</dbReference>
<dbReference type="GO" id="GO:0051453">
    <property type="term" value="P:regulation of intracellular pH"/>
    <property type="evidence" value="ECO:0007669"/>
    <property type="project" value="TreeGrafter"/>
</dbReference>
<sequence length="184" mass="19836">MLGAAQDILKKNKNRDFTENSTDAACIVSYLSSFIATVNTLSNFIAARNYIKNLLANINRLRHSTVCFTQAASLILTAFADTVPVALVGVCLASFSSGLGETTYLGLAGHYSKWEFHKSSLKSFFNIVRLRNTIATWSSGTGMAGLVGSFSYAGLTDRNLLGLTPAQAMLVMLVVPALFMFTCV</sequence>
<dbReference type="EMBL" id="UYYB01112529">
    <property type="protein sequence ID" value="VDM81356.1"/>
    <property type="molecule type" value="Genomic_DNA"/>
</dbReference>
<keyword evidence="4 6" id="KW-1133">Transmembrane helix</keyword>
<dbReference type="GO" id="GO:0005764">
    <property type="term" value="C:lysosome"/>
    <property type="evidence" value="ECO:0007669"/>
    <property type="project" value="TreeGrafter"/>
</dbReference>
<gene>
    <name evidence="7" type="ORF">SVUK_LOCUS16354</name>
</gene>
<dbReference type="OrthoDB" id="5965864at2759"/>
<protein>
    <recommendedName>
        <fullName evidence="9">Battenin</fullName>
    </recommendedName>
</protein>
<dbReference type="GO" id="GO:0012505">
    <property type="term" value="C:endomembrane system"/>
    <property type="evidence" value="ECO:0007669"/>
    <property type="project" value="UniProtKB-SubCell"/>
</dbReference>
<dbReference type="PANTHER" id="PTHR10981:SF0">
    <property type="entry name" value="BATTENIN"/>
    <property type="match status" value="1"/>
</dbReference>
<evidence type="ECO:0000256" key="2">
    <source>
        <dbReference type="ARBA" id="ARBA00022448"/>
    </source>
</evidence>
<keyword evidence="2" id="KW-0813">Transport</keyword>
<dbReference type="AlphaFoldDB" id="A0A3P7JDF8"/>
<evidence type="ECO:0008006" key="9">
    <source>
        <dbReference type="Google" id="ProtNLM"/>
    </source>
</evidence>
<dbReference type="Proteomes" id="UP000270094">
    <property type="component" value="Unassembled WGS sequence"/>
</dbReference>
<evidence type="ECO:0000256" key="5">
    <source>
        <dbReference type="ARBA" id="ARBA00023136"/>
    </source>
</evidence>
<dbReference type="GO" id="GO:0016020">
    <property type="term" value="C:membrane"/>
    <property type="evidence" value="ECO:0007669"/>
    <property type="project" value="InterPro"/>
</dbReference>
<feature type="transmembrane region" description="Helical" evidence="6">
    <location>
        <begin position="134"/>
        <end position="153"/>
    </location>
</feature>
<feature type="transmembrane region" description="Helical" evidence="6">
    <location>
        <begin position="27"/>
        <end position="51"/>
    </location>
</feature>
<evidence type="ECO:0000256" key="6">
    <source>
        <dbReference type="SAM" id="Phobius"/>
    </source>
</evidence>
<evidence type="ECO:0000256" key="4">
    <source>
        <dbReference type="ARBA" id="ARBA00022989"/>
    </source>
</evidence>
<evidence type="ECO:0000313" key="7">
    <source>
        <dbReference type="EMBL" id="VDM81356.1"/>
    </source>
</evidence>
<evidence type="ECO:0000256" key="1">
    <source>
        <dbReference type="ARBA" id="ARBA00004127"/>
    </source>
</evidence>
<keyword evidence="3 6" id="KW-0812">Transmembrane</keyword>
<accession>A0A3P7JDF8</accession>
<evidence type="ECO:0000313" key="8">
    <source>
        <dbReference type="Proteomes" id="UP000270094"/>
    </source>
</evidence>
<feature type="transmembrane region" description="Helical" evidence="6">
    <location>
        <begin position="72"/>
        <end position="95"/>
    </location>
</feature>
<keyword evidence="5 6" id="KW-0472">Membrane</keyword>
<comment type="subcellular location">
    <subcellularLocation>
        <location evidence="1">Endomembrane system</location>
        <topology evidence="1">Multi-pass membrane protein</topology>
    </subcellularLocation>
</comment>
<name>A0A3P7JDF8_STRVU</name>
<dbReference type="GO" id="GO:0007040">
    <property type="term" value="P:lysosome organization"/>
    <property type="evidence" value="ECO:0007669"/>
    <property type="project" value="TreeGrafter"/>
</dbReference>